<keyword evidence="1" id="KW-0802">TPR repeat</keyword>
<dbReference type="OrthoDB" id="134975at2"/>
<feature type="repeat" description="TPR" evidence="1">
    <location>
        <begin position="998"/>
        <end position="1031"/>
    </location>
</feature>
<dbReference type="InterPro" id="IPR011990">
    <property type="entry name" value="TPR-like_helical_dom_sf"/>
</dbReference>
<dbReference type="SMART" id="SM00028">
    <property type="entry name" value="TPR"/>
    <property type="match status" value="17"/>
</dbReference>
<reference evidence="3 4" key="1">
    <citation type="submission" date="2016-04" db="EMBL/GenBank/DDBJ databases">
        <title>Chloroflexus islandicus sp. nov., a thermophilic filamentous anoxygenic phototrophic bacterium from geyser Strokkur (Iceland).</title>
        <authorList>
            <person name="Gaisin V.A."/>
            <person name="Kalashnikov A.M."/>
            <person name="Sukhacheva M.V."/>
            <person name="Grouzdev D.S."/>
            <person name="Ivanov T.M."/>
            <person name="Kuznetsov B."/>
            <person name="Gorlenko V.M."/>
        </authorList>
    </citation>
    <scope>NUCLEOTIDE SEQUENCE [LARGE SCALE GENOMIC DNA]</scope>
    <source>
        <strain evidence="4">isl-2</strain>
    </source>
</reference>
<feature type="repeat" description="TPR" evidence="1">
    <location>
        <begin position="512"/>
        <end position="545"/>
    </location>
</feature>
<dbReference type="SUPFAM" id="SSF48452">
    <property type="entry name" value="TPR-like"/>
    <property type="match status" value="5"/>
</dbReference>
<keyword evidence="2" id="KW-0472">Membrane</keyword>
<dbReference type="PANTHER" id="PTHR12558">
    <property type="entry name" value="CELL DIVISION CYCLE 16,23,27"/>
    <property type="match status" value="1"/>
</dbReference>
<dbReference type="PROSITE" id="PS50293">
    <property type="entry name" value="TPR_REGION"/>
    <property type="match status" value="2"/>
</dbReference>
<feature type="repeat" description="TPR" evidence="1">
    <location>
        <begin position="826"/>
        <end position="859"/>
    </location>
</feature>
<dbReference type="PROSITE" id="PS50005">
    <property type="entry name" value="TPR"/>
    <property type="match status" value="7"/>
</dbReference>
<evidence type="ECO:0000313" key="3">
    <source>
        <dbReference type="EMBL" id="OAN46206.1"/>
    </source>
</evidence>
<feature type="repeat" description="TPR" evidence="1">
    <location>
        <begin position="749"/>
        <end position="782"/>
    </location>
</feature>
<keyword evidence="2" id="KW-1133">Transmembrane helix</keyword>
<sequence length="1113" mass="121296">MQWPWQRVRTERIIEQSNEHPEQRRHGRGWRRLLLILALLGIAVSIFLLLRPSDPRFVIVITPFADHDDRTGSQIAGALARQLRAQGGNLVQVITSATRPANSAEALALAQQTNADVLVWGAVEPGGMIDSPSLRPELIYLPHNIDVTQAWQGFAIRFALPNRFSVSTAPISGQAALAPYLLALAAYHHGEADLAIDQLQRLLDLHPQLSPLLPQLLRGNLLWARGWYTAAAAEYQPILALADGERALVANNLGAILFDARHPDAPRYFAEAIDLLDGRDLGQLRVNLALWALREQRARDAVSDLEQARNLLPVHPDLELLIATAYRESGRLDDAAMALNRLAPAKTVLLARIPIAVRTPVETRLNAILTEERALIHLERLLPLAGPLYWALEAADPLPPATELRNVRDQLRTATELSSRSVSLWRQQAASEAAIFPGAGLMATGQAEQSEATARRQRLALALLDAALQAIEGRNTPNPAGQLIGALFGSASAANPTIETLSQLRDQQPDNVSILLALGFALRIDQQLDQAAQTYQQVIDLAPQLPDGYAGAGKVALARNDRAGALAAFRAALERNNRFFPAHVALARLAESDGDWPAAIDHWRALVAWQESPYTIINLSRALRRSGASGFAEAERLLAPLATTNAEAAIELARLYNDAGLPAEAAAVYRDALLLAPRSTVAAFELGETYIKLGDLNSAERMLREAIAFDDRNLDARLKLAELYEGPLNQPNRAIDQYRVALGQGVNDPARLLRIGQAALDGNSATVAIQALERALTLQPDSVTARQLLARAYFAGNRLDAAAQEARRALEQTANRSDPEAIAARANAWLTLADVARRRNDPAAAGEAYRQVLAADPQSIAAHIGLGELAGGQGNWGVALAYFETAANLPGGDTNATAQFWLGEALLRNGQLARALAAYQRALALQPQYPEALLGMAQTQYALGRADEALQTVEQAIRQQSNYAEAHLFRGKLLQEAGRFSEARAAYDASISANDRIAESFYRRALLAIRSNDYDQAIRDLNRAVALQPNFPEAHYWLGRAYYAQGRNASALQAIQQAITLNPDYSEAIFYSGLIAEDQANFTAARAAYQTLIAREPTSEWGQRARAQLERLP</sequence>
<dbReference type="InterPro" id="IPR019734">
    <property type="entry name" value="TPR_rpt"/>
</dbReference>
<protein>
    <recommendedName>
        <fullName evidence="5">Tetratricopeptide repeat protein</fullName>
    </recommendedName>
</protein>
<dbReference type="PANTHER" id="PTHR12558:SF13">
    <property type="entry name" value="CELL DIVISION CYCLE PROTEIN 27 HOMOLOG"/>
    <property type="match status" value="1"/>
</dbReference>
<feature type="repeat" description="TPR" evidence="1">
    <location>
        <begin position="1032"/>
        <end position="1065"/>
    </location>
</feature>
<keyword evidence="2" id="KW-0812">Transmembrane</keyword>
<dbReference type="Gene3D" id="1.25.40.10">
    <property type="entry name" value="Tetratricopeptide repeat domain"/>
    <property type="match status" value="7"/>
</dbReference>
<organism evidence="3 4">
    <name type="scientific">Chloroflexus islandicus</name>
    <dbReference type="NCBI Taxonomy" id="1707952"/>
    <lineage>
        <taxon>Bacteria</taxon>
        <taxon>Bacillati</taxon>
        <taxon>Chloroflexota</taxon>
        <taxon>Chloroflexia</taxon>
        <taxon>Chloroflexales</taxon>
        <taxon>Chloroflexineae</taxon>
        <taxon>Chloroflexaceae</taxon>
        <taxon>Chloroflexus</taxon>
    </lineage>
</organism>
<dbReference type="AlphaFoldDB" id="A0A178MCE6"/>
<name>A0A178MCE6_9CHLR</name>
<dbReference type="Pfam" id="PF13432">
    <property type="entry name" value="TPR_16"/>
    <property type="match status" value="6"/>
</dbReference>
<keyword evidence="4" id="KW-1185">Reference proteome</keyword>
<dbReference type="RefSeq" id="WP_066786234.1">
    <property type="nucleotide sequence ID" value="NZ_LWQS01000047.1"/>
</dbReference>
<comment type="caution">
    <text evidence="3">The sequence shown here is derived from an EMBL/GenBank/DDBJ whole genome shotgun (WGS) entry which is preliminary data.</text>
</comment>
<evidence type="ECO:0000256" key="1">
    <source>
        <dbReference type="PROSITE-ProRule" id="PRU00339"/>
    </source>
</evidence>
<feature type="transmembrane region" description="Helical" evidence="2">
    <location>
        <begin position="33"/>
        <end position="50"/>
    </location>
</feature>
<evidence type="ECO:0000256" key="2">
    <source>
        <dbReference type="SAM" id="Phobius"/>
    </source>
</evidence>
<proteinExistence type="predicted"/>
<dbReference type="Pfam" id="PF14559">
    <property type="entry name" value="TPR_19"/>
    <property type="match status" value="2"/>
</dbReference>
<dbReference type="EMBL" id="LWQS01000047">
    <property type="protein sequence ID" value="OAN46206.1"/>
    <property type="molecule type" value="Genomic_DNA"/>
</dbReference>
<dbReference type="Proteomes" id="UP000078287">
    <property type="component" value="Unassembled WGS sequence"/>
</dbReference>
<evidence type="ECO:0000313" key="4">
    <source>
        <dbReference type="Proteomes" id="UP000078287"/>
    </source>
</evidence>
<evidence type="ECO:0008006" key="5">
    <source>
        <dbReference type="Google" id="ProtNLM"/>
    </source>
</evidence>
<feature type="repeat" description="TPR" evidence="1">
    <location>
        <begin position="680"/>
        <end position="713"/>
    </location>
</feature>
<gene>
    <name evidence="3" type="ORF">A6A03_13155</name>
</gene>
<accession>A0A178MCE6</accession>
<feature type="repeat" description="TPR" evidence="1">
    <location>
        <begin position="896"/>
        <end position="929"/>
    </location>
</feature>
<dbReference type="STRING" id="1707952.A6A03_13155"/>
<dbReference type="Pfam" id="PF13174">
    <property type="entry name" value="TPR_6"/>
    <property type="match status" value="2"/>
</dbReference>